<dbReference type="Gene3D" id="3.40.50.150">
    <property type="entry name" value="Vaccinia Virus protein VP39"/>
    <property type="match status" value="1"/>
</dbReference>
<dbReference type="InterPro" id="IPR029063">
    <property type="entry name" value="SAM-dependent_MTases_sf"/>
</dbReference>
<evidence type="ECO:0000259" key="1">
    <source>
        <dbReference type="Pfam" id="PF08241"/>
    </source>
</evidence>
<dbReference type="Pfam" id="PF08241">
    <property type="entry name" value="Methyltransf_11"/>
    <property type="match status" value="1"/>
</dbReference>
<dbReference type="GO" id="GO:0008757">
    <property type="term" value="F:S-adenosylmethionine-dependent methyltransferase activity"/>
    <property type="evidence" value="ECO:0007669"/>
    <property type="project" value="InterPro"/>
</dbReference>
<keyword evidence="3" id="KW-1185">Reference proteome</keyword>
<protein>
    <submittedName>
        <fullName evidence="2">SAM-dependent methyltransferase</fullName>
    </submittedName>
</protein>
<dbReference type="InterPro" id="IPR013216">
    <property type="entry name" value="Methyltransf_11"/>
</dbReference>
<dbReference type="SUPFAM" id="SSF53335">
    <property type="entry name" value="S-adenosyl-L-methionine-dependent methyltransferases"/>
    <property type="match status" value="1"/>
</dbReference>
<evidence type="ECO:0000313" key="3">
    <source>
        <dbReference type="Proteomes" id="UP000215441"/>
    </source>
</evidence>
<gene>
    <name evidence="2" type="ORF">CBY09_07570</name>
</gene>
<dbReference type="GO" id="GO:0032259">
    <property type="term" value="P:methylation"/>
    <property type="evidence" value="ECO:0007669"/>
    <property type="project" value="UniProtKB-KW"/>
</dbReference>
<name>A0A235ERG8_9BURK</name>
<dbReference type="Proteomes" id="UP000215441">
    <property type="component" value="Unassembled WGS sequence"/>
</dbReference>
<feature type="domain" description="Methyltransferase type 11" evidence="1">
    <location>
        <begin position="90"/>
        <end position="140"/>
    </location>
</feature>
<accession>A0A235ERG8</accession>
<dbReference type="AlphaFoldDB" id="A0A235ERG8"/>
<proteinExistence type="predicted"/>
<evidence type="ECO:0000313" key="2">
    <source>
        <dbReference type="EMBL" id="OYD51638.1"/>
    </source>
</evidence>
<sequence length="283" mass="32132">MSDQIIGLHHWFDSPPGRYLLAWEQARFDEAVVDIFGYHSLQLGMPLLDGLRANRMPYQWLALGQEAVLGPIAYAQAGDEGGAPLRQHTVDLLAESVALPFADASLDLIVLPHTLELSIDPHATLREVERVLMPEGRVVISGLNPTSLWGLRQRRARLYQRMGRGTLYLPDVGEFIGYRRLRDWLRLLSFEVESARFGCYRPAVRSAQWLERFGWMDPLGERWWPILGAAYFLVAVKRVHGMRLLEPAWRNQRQRSAATVPVANRAGGRVPAAHVSPVRRDRT</sequence>
<keyword evidence="2" id="KW-0808">Transferase</keyword>
<keyword evidence="2" id="KW-0489">Methyltransferase</keyword>
<dbReference type="RefSeq" id="WP_094287933.1">
    <property type="nucleotide sequence ID" value="NZ_NOIG01000004.1"/>
</dbReference>
<comment type="caution">
    <text evidence="2">The sequence shown here is derived from an EMBL/GenBank/DDBJ whole genome shotgun (WGS) entry which is preliminary data.</text>
</comment>
<dbReference type="EMBL" id="NOIG01000004">
    <property type="protein sequence ID" value="OYD51638.1"/>
    <property type="molecule type" value="Genomic_DNA"/>
</dbReference>
<reference evidence="2 3" key="1">
    <citation type="submission" date="2017-07" db="EMBL/GenBank/DDBJ databases">
        <title>Acidovorax KNDSW TSA 6 genome sequence and assembly.</title>
        <authorList>
            <person name="Mayilraj S."/>
        </authorList>
    </citation>
    <scope>NUCLEOTIDE SEQUENCE [LARGE SCALE GENOMIC DNA]</scope>
    <source>
        <strain evidence="2 3">KNDSW-TSA6</strain>
    </source>
</reference>
<organism evidence="2 3">
    <name type="scientific">Acidovorax kalamii</name>
    <dbReference type="NCBI Taxonomy" id="2004485"/>
    <lineage>
        <taxon>Bacteria</taxon>
        <taxon>Pseudomonadati</taxon>
        <taxon>Pseudomonadota</taxon>
        <taxon>Betaproteobacteria</taxon>
        <taxon>Burkholderiales</taxon>
        <taxon>Comamonadaceae</taxon>
        <taxon>Acidovorax</taxon>
    </lineage>
</organism>
<dbReference type="OrthoDB" id="6191410at2"/>